<dbReference type="EMBL" id="MNCJ02000319">
    <property type="protein sequence ID" value="KAF5811882.1"/>
    <property type="molecule type" value="Genomic_DNA"/>
</dbReference>
<keyword evidence="1" id="KW-0808">Transferase</keyword>
<keyword evidence="1" id="KW-0012">Acyltransferase</keyword>
<protein>
    <submittedName>
        <fullName evidence="1">ATP citrate synthase</fullName>
        <ecNumber evidence="1">2.3.3.8</ecNumber>
    </submittedName>
</protein>
<sequence length="40" mass="4493">MDSHAGLLIVDLRFGDVIDDAARYFKYAYDRVGFAVGLLE</sequence>
<reference evidence="1" key="2">
    <citation type="submission" date="2020-06" db="EMBL/GenBank/DDBJ databases">
        <title>Helianthus annuus Genome sequencing and assembly Release 2.</title>
        <authorList>
            <person name="Gouzy J."/>
            <person name="Langlade N."/>
            <person name="Munos S."/>
        </authorList>
    </citation>
    <scope>NUCLEOTIDE SEQUENCE</scope>
    <source>
        <tissue evidence="1">Leaves</tissue>
    </source>
</reference>
<dbReference type="EC" id="2.3.3.8" evidence="1"/>
<comment type="caution">
    <text evidence="1">The sequence shown here is derived from an EMBL/GenBank/DDBJ whole genome shotgun (WGS) entry which is preliminary data.</text>
</comment>
<keyword evidence="2" id="KW-1185">Reference proteome</keyword>
<dbReference type="AlphaFoldDB" id="A0A9K3NSR6"/>
<accession>A0A9K3NSR6</accession>
<evidence type="ECO:0000313" key="2">
    <source>
        <dbReference type="Proteomes" id="UP000215914"/>
    </source>
</evidence>
<organism evidence="1 2">
    <name type="scientific">Helianthus annuus</name>
    <name type="common">Common sunflower</name>
    <dbReference type="NCBI Taxonomy" id="4232"/>
    <lineage>
        <taxon>Eukaryota</taxon>
        <taxon>Viridiplantae</taxon>
        <taxon>Streptophyta</taxon>
        <taxon>Embryophyta</taxon>
        <taxon>Tracheophyta</taxon>
        <taxon>Spermatophyta</taxon>
        <taxon>Magnoliopsida</taxon>
        <taxon>eudicotyledons</taxon>
        <taxon>Gunneridae</taxon>
        <taxon>Pentapetalae</taxon>
        <taxon>asterids</taxon>
        <taxon>campanulids</taxon>
        <taxon>Asterales</taxon>
        <taxon>Asteraceae</taxon>
        <taxon>Asteroideae</taxon>
        <taxon>Heliantheae alliance</taxon>
        <taxon>Heliantheae</taxon>
        <taxon>Helianthus</taxon>
    </lineage>
</organism>
<proteinExistence type="predicted"/>
<dbReference type="Proteomes" id="UP000215914">
    <property type="component" value="Unassembled WGS sequence"/>
</dbReference>
<dbReference type="GO" id="GO:0003878">
    <property type="term" value="F:ATP citrate synthase activity"/>
    <property type="evidence" value="ECO:0007669"/>
    <property type="project" value="UniProtKB-EC"/>
</dbReference>
<dbReference type="Gramene" id="mRNA:HanXRQr2_Chr04g0186491">
    <property type="protein sequence ID" value="mRNA:HanXRQr2_Chr04g0186491"/>
    <property type="gene ID" value="HanXRQr2_Chr04g0186491"/>
</dbReference>
<name>A0A9K3NSR6_HELAN</name>
<reference evidence="1" key="1">
    <citation type="journal article" date="2017" name="Nature">
        <title>The sunflower genome provides insights into oil metabolism, flowering and Asterid evolution.</title>
        <authorList>
            <person name="Badouin H."/>
            <person name="Gouzy J."/>
            <person name="Grassa C.J."/>
            <person name="Murat F."/>
            <person name="Staton S.E."/>
            <person name="Cottret L."/>
            <person name="Lelandais-Briere C."/>
            <person name="Owens G.L."/>
            <person name="Carrere S."/>
            <person name="Mayjonade B."/>
            <person name="Legrand L."/>
            <person name="Gill N."/>
            <person name="Kane N.C."/>
            <person name="Bowers J.E."/>
            <person name="Hubner S."/>
            <person name="Bellec A."/>
            <person name="Berard A."/>
            <person name="Berges H."/>
            <person name="Blanchet N."/>
            <person name="Boniface M.C."/>
            <person name="Brunel D."/>
            <person name="Catrice O."/>
            <person name="Chaidir N."/>
            <person name="Claudel C."/>
            <person name="Donnadieu C."/>
            <person name="Faraut T."/>
            <person name="Fievet G."/>
            <person name="Helmstetter N."/>
            <person name="King M."/>
            <person name="Knapp S.J."/>
            <person name="Lai Z."/>
            <person name="Le Paslier M.C."/>
            <person name="Lippi Y."/>
            <person name="Lorenzon L."/>
            <person name="Mandel J.R."/>
            <person name="Marage G."/>
            <person name="Marchand G."/>
            <person name="Marquand E."/>
            <person name="Bret-Mestries E."/>
            <person name="Morien E."/>
            <person name="Nambeesan S."/>
            <person name="Nguyen T."/>
            <person name="Pegot-Espagnet P."/>
            <person name="Pouilly N."/>
            <person name="Raftis F."/>
            <person name="Sallet E."/>
            <person name="Schiex T."/>
            <person name="Thomas J."/>
            <person name="Vandecasteele C."/>
            <person name="Vares D."/>
            <person name="Vear F."/>
            <person name="Vautrin S."/>
            <person name="Crespi M."/>
            <person name="Mangin B."/>
            <person name="Burke J.M."/>
            <person name="Salse J."/>
            <person name="Munos S."/>
            <person name="Vincourt P."/>
            <person name="Rieseberg L.H."/>
            <person name="Langlade N.B."/>
        </authorList>
    </citation>
    <scope>NUCLEOTIDE SEQUENCE</scope>
    <source>
        <tissue evidence="1">Leaves</tissue>
    </source>
</reference>
<evidence type="ECO:0000313" key="1">
    <source>
        <dbReference type="EMBL" id="KAF5811882.1"/>
    </source>
</evidence>
<gene>
    <name evidence="1" type="ORF">HanXRQr2_Chr04g0186491</name>
</gene>